<evidence type="ECO:0000313" key="7">
    <source>
        <dbReference type="Proteomes" id="UP000540685"/>
    </source>
</evidence>
<gene>
    <name evidence="6" type="ORF">F4562_000330</name>
</gene>
<dbReference type="SUPFAM" id="SSF53850">
    <property type="entry name" value="Periplasmic binding protein-like II"/>
    <property type="match status" value="1"/>
</dbReference>
<comment type="caution">
    <text evidence="6">The sequence shown here is derived from an EMBL/GenBank/DDBJ whole genome shotgun (WGS) entry which is preliminary data.</text>
</comment>
<protein>
    <submittedName>
        <fullName evidence="6">DNA-binding transcriptional LysR family regulator</fullName>
    </submittedName>
</protein>
<dbReference type="SUPFAM" id="SSF46785">
    <property type="entry name" value="Winged helix' DNA-binding domain"/>
    <property type="match status" value="1"/>
</dbReference>
<sequence length="310" mass="34120">MNLASLDLNLVVALRALLEERNVTRAGARIGLSQPATSAALARLRHHFSDELLVRKGNRYELTPLGTALQVPATNACAMLERLFTSRADFHPATEQRDFVLLASDYAIAVFGAELARILHAEAPGVRLHFRHVDPGIVEATGTVLSGVDGVLMPHGVISGFPAVELYRDEWVCLVAADHPGIGDRITLDDLARLPWVVYQRTFDAPVTRQLSMLGLEPRVEVSVQNFHLLPNLVAGTGRVALIQRRLARLLRGLAPVRVLPCPFEAMPLQEALWWHPVHSQDAAHIWLREMAARVANKIIEPDGSRDASV</sequence>
<keyword evidence="7" id="KW-1185">Reference proteome</keyword>
<evidence type="ECO:0000313" key="6">
    <source>
        <dbReference type="EMBL" id="MBB5817268.1"/>
    </source>
</evidence>
<dbReference type="InterPro" id="IPR005119">
    <property type="entry name" value="LysR_subst-bd"/>
</dbReference>
<keyword evidence="2" id="KW-0805">Transcription regulation</keyword>
<reference evidence="6 7" key="1">
    <citation type="submission" date="2020-08" db="EMBL/GenBank/DDBJ databases">
        <title>Sequencing the genomes of 1000 actinobacteria strains.</title>
        <authorList>
            <person name="Klenk H.-P."/>
        </authorList>
    </citation>
    <scope>NUCLEOTIDE SEQUENCE [LARGE SCALE GENOMIC DNA]</scope>
    <source>
        <strain evidence="6 7">DSM 46887</strain>
    </source>
</reference>
<dbReference type="Gene3D" id="1.10.10.10">
    <property type="entry name" value="Winged helix-like DNA-binding domain superfamily/Winged helix DNA-binding domain"/>
    <property type="match status" value="1"/>
</dbReference>
<name>A0A7W9IBV0_9ACTN</name>
<dbReference type="Pfam" id="PF03466">
    <property type="entry name" value="LysR_substrate"/>
    <property type="match status" value="1"/>
</dbReference>
<dbReference type="GO" id="GO:0003677">
    <property type="term" value="F:DNA binding"/>
    <property type="evidence" value="ECO:0007669"/>
    <property type="project" value="UniProtKB-KW"/>
</dbReference>
<dbReference type="PRINTS" id="PR00039">
    <property type="entry name" value="HTHLYSR"/>
</dbReference>
<dbReference type="PANTHER" id="PTHR30118">
    <property type="entry name" value="HTH-TYPE TRANSCRIPTIONAL REGULATOR LEUO-RELATED"/>
    <property type="match status" value="1"/>
</dbReference>
<keyword evidence="3 6" id="KW-0238">DNA-binding</keyword>
<dbReference type="RefSeq" id="WP_184546360.1">
    <property type="nucleotide sequence ID" value="NZ_JACHMP010000001.1"/>
</dbReference>
<evidence type="ECO:0000259" key="5">
    <source>
        <dbReference type="PROSITE" id="PS50931"/>
    </source>
</evidence>
<dbReference type="InterPro" id="IPR000847">
    <property type="entry name" value="LysR_HTH_N"/>
</dbReference>
<dbReference type="InterPro" id="IPR036388">
    <property type="entry name" value="WH-like_DNA-bd_sf"/>
</dbReference>
<evidence type="ECO:0000256" key="4">
    <source>
        <dbReference type="ARBA" id="ARBA00023163"/>
    </source>
</evidence>
<dbReference type="GO" id="GO:0003700">
    <property type="term" value="F:DNA-binding transcription factor activity"/>
    <property type="evidence" value="ECO:0007669"/>
    <property type="project" value="InterPro"/>
</dbReference>
<dbReference type="InterPro" id="IPR037402">
    <property type="entry name" value="YidZ_PBP2"/>
</dbReference>
<dbReference type="InterPro" id="IPR036390">
    <property type="entry name" value="WH_DNA-bd_sf"/>
</dbReference>
<dbReference type="PROSITE" id="PS50931">
    <property type="entry name" value="HTH_LYSR"/>
    <property type="match status" value="1"/>
</dbReference>
<comment type="similarity">
    <text evidence="1">Belongs to the LysR transcriptional regulatory family.</text>
</comment>
<proteinExistence type="inferred from homology"/>
<organism evidence="6 7">
    <name type="scientific">Streptosporangium becharense</name>
    <dbReference type="NCBI Taxonomy" id="1816182"/>
    <lineage>
        <taxon>Bacteria</taxon>
        <taxon>Bacillati</taxon>
        <taxon>Actinomycetota</taxon>
        <taxon>Actinomycetes</taxon>
        <taxon>Streptosporangiales</taxon>
        <taxon>Streptosporangiaceae</taxon>
        <taxon>Streptosporangium</taxon>
    </lineage>
</organism>
<dbReference type="CDD" id="cd08417">
    <property type="entry name" value="PBP2_Nitroaromatics_like"/>
    <property type="match status" value="1"/>
</dbReference>
<keyword evidence="4" id="KW-0804">Transcription</keyword>
<evidence type="ECO:0000256" key="3">
    <source>
        <dbReference type="ARBA" id="ARBA00023125"/>
    </source>
</evidence>
<evidence type="ECO:0000256" key="1">
    <source>
        <dbReference type="ARBA" id="ARBA00009437"/>
    </source>
</evidence>
<dbReference type="Gene3D" id="3.40.190.10">
    <property type="entry name" value="Periplasmic binding protein-like II"/>
    <property type="match status" value="2"/>
</dbReference>
<dbReference type="AlphaFoldDB" id="A0A7W9IBV0"/>
<dbReference type="Pfam" id="PF00126">
    <property type="entry name" value="HTH_1"/>
    <property type="match status" value="1"/>
</dbReference>
<dbReference type="PANTHER" id="PTHR30118:SF15">
    <property type="entry name" value="TRANSCRIPTIONAL REGULATORY PROTEIN"/>
    <property type="match status" value="1"/>
</dbReference>
<dbReference type="Proteomes" id="UP000540685">
    <property type="component" value="Unassembled WGS sequence"/>
</dbReference>
<evidence type="ECO:0000256" key="2">
    <source>
        <dbReference type="ARBA" id="ARBA00023015"/>
    </source>
</evidence>
<dbReference type="InterPro" id="IPR050389">
    <property type="entry name" value="LysR-type_TF"/>
</dbReference>
<dbReference type="EMBL" id="JACHMP010000001">
    <property type="protein sequence ID" value="MBB5817268.1"/>
    <property type="molecule type" value="Genomic_DNA"/>
</dbReference>
<feature type="domain" description="HTH lysR-type" evidence="5">
    <location>
        <begin position="6"/>
        <end position="63"/>
    </location>
</feature>
<accession>A0A7W9IBV0</accession>